<protein>
    <submittedName>
        <fullName evidence="1">Uncharacterized protein</fullName>
    </submittedName>
</protein>
<organism evidence="1 2">
    <name type="scientific">Austropuccinia psidii MF-1</name>
    <dbReference type="NCBI Taxonomy" id="1389203"/>
    <lineage>
        <taxon>Eukaryota</taxon>
        <taxon>Fungi</taxon>
        <taxon>Dikarya</taxon>
        <taxon>Basidiomycota</taxon>
        <taxon>Pucciniomycotina</taxon>
        <taxon>Pucciniomycetes</taxon>
        <taxon>Pucciniales</taxon>
        <taxon>Sphaerophragmiaceae</taxon>
        <taxon>Austropuccinia</taxon>
    </lineage>
</organism>
<dbReference type="Proteomes" id="UP000765509">
    <property type="component" value="Unassembled WGS sequence"/>
</dbReference>
<proteinExistence type="predicted"/>
<comment type="caution">
    <text evidence="1">The sequence shown here is derived from an EMBL/GenBank/DDBJ whole genome shotgun (WGS) entry which is preliminary data.</text>
</comment>
<evidence type="ECO:0000313" key="2">
    <source>
        <dbReference type="Proteomes" id="UP000765509"/>
    </source>
</evidence>
<accession>A0A9Q3C7F0</accession>
<evidence type="ECO:0000313" key="1">
    <source>
        <dbReference type="EMBL" id="MBW0478070.1"/>
    </source>
</evidence>
<name>A0A9Q3C7F0_9BASI</name>
<reference evidence="1" key="1">
    <citation type="submission" date="2021-03" db="EMBL/GenBank/DDBJ databases">
        <title>Draft genome sequence of rust myrtle Austropuccinia psidii MF-1, a brazilian biotype.</title>
        <authorList>
            <person name="Quecine M.C."/>
            <person name="Pachon D.M.R."/>
            <person name="Bonatelli M.L."/>
            <person name="Correr F.H."/>
            <person name="Franceschini L.M."/>
            <person name="Leite T.F."/>
            <person name="Margarido G.R.A."/>
            <person name="Almeida C.A."/>
            <person name="Ferrarezi J.A."/>
            <person name="Labate C.A."/>
        </authorList>
    </citation>
    <scope>NUCLEOTIDE SEQUENCE</scope>
    <source>
        <strain evidence="1">MF-1</strain>
    </source>
</reference>
<keyword evidence="2" id="KW-1185">Reference proteome</keyword>
<dbReference type="AlphaFoldDB" id="A0A9Q3C7F0"/>
<dbReference type="EMBL" id="AVOT02005043">
    <property type="protein sequence ID" value="MBW0478070.1"/>
    <property type="molecule type" value="Genomic_DNA"/>
</dbReference>
<gene>
    <name evidence="1" type="ORF">O181_017785</name>
</gene>
<sequence>MVQSSNLQPSPETRDAGRKAMLPQFRVDIPALRSPCESSPSHFWESFHHGFVLVGDPDVGLACLVDGLLPRQAYILQKGQSKQIKHHDPPTLLIIHHSWRDSMPYLSEAAVRPWASLIAESQTVSFCFCLVTVEPFRHGGQAQFAPKIQEIVAEGDDSSATASKDRSSTCYVYETHPGISRVRLTSGTAVLYSRADPTRLCR</sequence>